<dbReference type="Proteomes" id="UP000269721">
    <property type="component" value="Unassembled WGS sequence"/>
</dbReference>
<evidence type="ECO:0000259" key="2">
    <source>
        <dbReference type="Pfam" id="PF25481"/>
    </source>
</evidence>
<dbReference type="PANTHER" id="PTHR18898">
    <property type="entry name" value="NUCLEOPROTEIN TPR-RELATED"/>
    <property type="match status" value="1"/>
</dbReference>
<dbReference type="AlphaFoldDB" id="A0A4P9WE81"/>
<keyword evidence="4" id="KW-1185">Reference proteome</keyword>
<feature type="compositionally biased region" description="Polar residues" evidence="1">
    <location>
        <begin position="268"/>
        <end position="284"/>
    </location>
</feature>
<name>A0A4P9WE81_9FUNG</name>
<protein>
    <recommendedName>
        <fullName evidence="2">Nucleoprotein TPR/MPL1 domain-containing protein</fullName>
    </recommendedName>
</protein>
<dbReference type="EMBL" id="KZ995327">
    <property type="protein sequence ID" value="RKO90894.1"/>
    <property type="molecule type" value="Genomic_DNA"/>
</dbReference>
<accession>A0A4P9WE81</accession>
<feature type="non-terminal residue" evidence="3">
    <location>
        <position position="1"/>
    </location>
</feature>
<dbReference type="InterPro" id="IPR057577">
    <property type="entry name" value="Nucleoprot-TPR/MLP1_dom"/>
</dbReference>
<feature type="region of interest" description="Disordered" evidence="1">
    <location>
        <begin position="84"/>
        <end position="103"/>
    </location>
</feature>
<reference evidence="4" key="1">
    <citation type="journal article" date="2018" name="Nat. Microbiol.">
        <title>Leveraging single-cell genomics to expand the fungal tree of life.</title>
        <authorList>
            <person name="Ahrendt S.R."/>
            <person name="Quandt C.A."/>
            <person name="Ciobanu D."/>
            <person name="Clum A."/>
            <person name="Salamov A."/>
            <person name="Andreopoulos B."/>
            <person name="Cheng J.F."/>
            <person name="Woyke T."/>
            <person name="Pelin A."/>
            <person name="Henrissat B."/>
            <person name="Reynolds N.K."/>
            <person name="Benny G.L."/>
            <person name="Smith M.E."/>
            <person name="James T.Y."/>
            <person name="Grigoriev I.V."/>
        </authorList>
    </citation>
    <scope>NUCLEOTIDE SEQUENCE [LARGE SCALE GENOMIC DNA]</scope>
</reference>
<dbReference type="PANTHER" id="PTHR18898:SF2">
    <property type="entry name" value="NUCLEOPROTEIN TPR"/>
    <property type="match status" value="1"/>
</dbReference>
<proteinExistence type="predicted"/>
<evidence type="ECO:0000313" key="4">
    <source>
        <dbReference type="Proteomes" id="UP000269721"/>
    </source>
</evidence>
<feature type="domain" description="Nucleoprotein TPR/MPL1" evidence="2">
    <location>
        <begin position="78"/>
        <end position="157"/>
    </location>
</feature>
<dbReference type="GO" id="GO:0005643">
    <property type="term" value="C:nuclear pore"/>
    <property type="evidence" value="ECO:0007669"/>
    <property type="project" value="TreeGrafter"/>
</dbReference>
<dbReference type="OrthoDB" id="343070at2759"/>
<evidence type="ECO:0000313" key="3">
    <source>
        <dbReference type="EMBL" id="RKO90894.1"/>
    </source>
</evidence>
<evidence type="ECO:0000256" key="1">
    <source>
        <dbReference type="SAM" id="MobiDB-lite"/>
    </source>
</evidence>
<feature type="region of interest" description="Disordered" evidence="1">
    <location>
        <begin position="258"/>
        <end position="284"/>
    </location>
</feature>
<dbReference type="Pfam" id="PF25481">
    <property type="entry name" value="Nucleoprot-TPR"/>
    <property type="match status" value="1"/>
</dbReference>
<sequence length="284" mass="32274">TKSAGRVNEVAVLTEKVETLEARTEKLEAEKRDLAGVLARSQADVERVSEESDRNHQRLLVARDELRAANEKLLELDSELMRERHAAATQEQEAGQLKRSNEFLSAELDRKSREFNEYRKEKTAQVATLQRNMEEVTEEKSSAENVAASLRRRSDELEQKLQDLLFKSKETENRLILTEQQFKNEMNSQKKLTDLYEAKAAEGERQVKELETLLSETRADVERIEDENRRLAEEVDAVVKANDALDLENRNLKKDLEEINAGAGGSSDGQVSCGSRNQSKPMEG</sequence>
<dbReference type="GO" id="GO:0006406">
    <property type="term" value="P:mRNA export from nucleus"/>
    <property type="evidence" value="ECO:0007669"/>
    <property type="project" value="TreeGrafter"/>
</dbReference>
<organism evidence="3 4">
    <name type="scientific">Blyttiomyces helicus</name>
    <dbReference type="NCBI Taxonomy" id="388810"/>
    <lineage>
        <taxon>Eukaryota</taxon>
        <taxon>Fungi</taxon>
        <taxon>Fungi incertae sedis</taxon>
        <taxon>Chytridiomycota</taxon>
        <taxon>Chytridiomycota incertae sedis</taxon>
        <taxon>Chytridiomycetes</taxon>
        <taxon>Chytridiomycetes incertae sedis</taxon>
        <taxon>Blyttiomyces</taxon>
    </lineage>
</organism>
<gene>
    <name evidence="3" type="ORF">BDK51DRAFT_25809</name>
</gene>
<dbReference type="GO" id="GO:0017056">
    <property type="term" value="F:structural constituent of nuclear pore"/>
    <property type="evidence" value="ECO:0007669"/>
    <property type="project" value="TreeGrafter"/>
</dbReference>